<evidence type="ECO:0000256" key="11">
    <source>
        <dbReference type="ARBA" id="ARBA00023286"/>
    </source>
</evidence>
<evidence type="ECO:0000313" key="20">
    <source>
        <dbReference type="Proteomes" id="UP000634136"/>
    </source>
</evidence>
<keyword evidence="9 13" id="KW-0675">Receptor</keyword>
<keyword evidence="20" id="KW-1185">Reference proteome</keyword>
<evidence type="ECO:0000256" key="17">
    <source>
        <dbReference type="SAM" id="SignalP"/>
    </source>
</evidence>
<dbReference type="Gene3D" id="1.10.287.70">
    <property type="match status" value="1"/>
</dbReference>
<evidence type="ECO:0000313" key="19">
    <source>
        <dbReference type="EMBL" id="KAF7817496.1"/>
    </source>
</evidence>
<evidence type="ECO:0000256" key="3">
    <source>
        <dbReference type="ARBA" id="ARBA00022448"/>
    </source>
</evidence>
<keyword evidence="3 13" id="KW-0813">Transport</keyword>
<proteinExistence type="inferred from homology"/>
<evidence type="ECO:0000256" key="14">
    <source>
        <dbReference type="PIRSR" id="PIRSR037090-50"/>
    </source>
</evidence>
<dbReference type="GO" id="GO:0015276">
    <property type="term" value="F:ligand-gated monoatomic ion channel activity"/>
    <property type="evidence" value="ECO:0007669"/>
    <property type="project" value="InterPro"/>
</dbReference>
<evidence type="ECO:0000256" key="10">
    <source>
        <dbReference type="ARBA" id="ARBA00023180"/>
    </source>
</evidence>
<dbReference type="CDD" id="cd19990">
    <property type="entry name" value="PBP1_GABAb_receptor_plant"/>
    <property type="match status" value="1"/>
</dbReference>
<keyword evidence="6 16" id="KW-1133">Transmembrane helix</keyword>
<feature type="disulfide bond" evidence="14">
    <location>
        <begin position="752"/>
        <end position="809"/>
    </location>
</feature>
<organism evidence="19 20">
    <name type="scientific">Senna tora</name>
    <dbReference type="NCBI Taxonomy" id="362788"/>
    <lineage>
        <taxon>Eukaryota</taxon>
        <taxon>Viridiplantae</taxon>
        <taxon>Streptophyta</taxon>
        <taxon>Embryophyta</taxon>
        <taxon>Tracheophyta</taxon>
        <taxon>Spermatophyta</taxon>
        <taxon>Magnoliopsida</taxon>
        <taxon>eudicotyledons</taxon>
        <taxon>Gunneridae</taxon>
        <taxon>Pentapetalae</taxon>
        <taxon>rosids</taxon>
        <taxon>fabids</taxon>
        <taxon>Fabales</taxon>
        <taxon>Fabaceae</taxon>
        <taxon>Caesalpinioideae</taxon>
        <taxon>Cassia clade</taxon>
        <taxon>Senna</taxon>
    </lineage>
</organism>
<feature type="region of interest" description="Disordered" evidence="15">
    <location>
        <begin position="876"/>
        <end position="907"/>
    </location>
</feature>
<protein>
    <recommendedName>
        <fullName evidence="13">Glutamate receptor</fullName>
    </recommendedName>
</protein>
<evidence type="ECO:0000256" key="5">
    <source>
        <dbReference type="ARBA" id="ARBA00022729"/>
    </source>
</evidence>
<accession>A0A834T9A0</accession>
<feature type="compositionally biased region" description="Polar residues" evidence="15">
    <location>
        <begin position="893"/>
        <end position="907"/>
    </location>
</feature>
<dbReference type="FunFam" id="1.10.287.70:FF:000172">
    <property type="entry name" value="Glutamate receptor"/>
    <property type="match status" value="1"/>
</dbReference>
<dbReference type="PIRSF" id="PIRSF037090">
    <property type="entry name" value="Iontro_Glu-like_rcpt_pln"/>
    <property type="match status" value="1"/>
</dbReference>
<dbReference type="AlphaFoldDB" id="A0A834T9A0"/>
<feature type="chain" id="PRO_5032928976" description="Glutamate receptor" evidence="17">
    <location>
        <begin position="22"/>
        <end position="907"/>
    </location>
</feature>
<keyword evidence="8 13" id="KW-0472">Membrane</keyword>
<dbReference type="Gene3D" id="3.40.50.2300">
    <property type="match status" value="2"/>
</dbReference>
<sequence length="907" mass="101028">MPQLLFLMLLVSSWIWTKANAGERGSINCLGSPPNIVKIGAVIDFTSRLGKEQKIAMEIAVQDVNRLTSSKLVLKFHNSGGNPATAVSTVVDLAKRKEVEAVIGSQLNEASLVSKIDKASKNLPIISLTASQELKPFQLPYFIQMANDISLHLQCIAAIVGHFRWRKVTAIYQHSNNGNGLPSSNFPEILSHLSSFLRIVNSDIDEHLAFPSLASLLDLEAIIEEKLRNVESKSDNRVFLIIQSSLEFATLLFEKANQMGLMEKGSVWIIPDDVASHLDSVDASVYLNMQGVIGCKSNFIDTSHKFKQLKLKFRRKFALKYPKEETPQPNMFALRAYDTIHAISIAVMKSQGRCLEEELSKNILSSDFEGLSGKISFRNRELQELTSFKIVNVFGKGYKEVAYWSPTFGFSASGNKTRDKTTSGNDSAGVVGPMNWPGGLQTVPRGFVYGNKDKPLKIGVPANGACSQLLSVSYDHQRQNQSHVSGFSIDVFNAALGRLPYNLHFYFVPFNGTYEDLIRQDFHGAVGDIEIISQRYEYVQFTHPYDEIISQRYEYVQFTHPYDDSGIAMIVRVKADRSKETWMFMLAFTKEMWLLMAAMHLFISFSVWVIEDGDNSELRGLGAMLWFSVTMLFFAHREPVRGNLARLVLAPWLFVILIVTSSFTASLTSMITVSQLEPSVPDIQTLQRTNAIVGCNRRSFMVNYLIDELKFKSENIRKFDSIADYPRAFENKEIAAAFLIAPQAQVFLATYCKGYVQAGSTLKLGGLAFAFPKSATSSLAIDMSEAILKVIECRLVEELKKDMLSSTNCATSNEKLQEQQLGPRPFFGLFYISGGTAILGLSITLVPCVGKKVHKLMSRVEAALLLRIGSMRSKLIPRTNSTGSDGDGETTHNHQTLATNTVDSIQH</sequence>
<feature type="transmembrane region" description="Helical" evidence="16">
    <location>
        <begin position="826"/>
        <end position="849"/>
    </location>
</feature>
<dbReference type="InterPro" id="IPR017103">
    <property type="entry name" value="Iontropic_Glu_rcpt_pln"/>
</dbReference>
<feature type="transmembrane region" description="Helical" evidence="16">
    <location>
        <begin position="592"/>
        <end position="610"/>
    </location>
</feature>
<evidence type="ECO:0000256" key="2">
    <source>
        <dbReference type="ARBA" id="ARBA00008685"/>
    </source>
</evidence>
<evidence type="ECO:0000256" key="9">
    <source>
        <dbReference type="ARBA" id="ARBA00023170"/>
    </source>
</evidence>
<dbReference type="Gene3D" id="3.40.190.10">
    <property type="entry name" value="Periplasmic binding protein-like II"/>
    <property type="match status" value="1"/>
</dbReference>
<name>A0A834T9A0_9FABA</name>
<dbReference type="InterPro" id="IPR001638">
    <property type="entry name" value="Solute-binding_3/MltF_N"/>
</dbReference>
<evidence type="ECO:0000256" key="13">
    <source>
        <dbReference type="PIRNR" id="PIRNR037090"/>
    </source>
</evidence>
<dbReference type="InterPro" id="IPR001320">
    <property type="entry name" value="Iontro_rcpt_C"/>
</dbReference>
<comment type="subcellular location">
    <subcellularLocation>
        <location evidence="1">Membrane</location>
        <topology evidence="1">Multi-pass membrane protein</topology>
    </subcellularLocation>
</comment>
<dbReference type="PANTHER" id="PTHR18966">
    <property type="entry name" value="IONOTROPIC GLUTAMATE RECEPTOR"/>
    <property type="match status" value="1"/>
</dbReference>
<reference evidence="19" key="1">
    <citation type="submission" date="2020-09" db="EMBL/GenBank/DDBJ databases">
        <title>Genome-Enabled Discovery of Anthraquinone Biosynthesis in Senna tora.</title>
        <authorList>
            <person name="Kang S.-H."/>
            <person name="Pandey R.P."/>
            <person name="Lee C.-M."/>
            <person name="Sim J.-S."/>
            <person name="Jeong J.-T."/>
            <person name="Choi B.-S."/>
            <person name="Jung M."/>
            <person name="Ginzburg D."/>
            <person name="Zhao K."/>
            <person name="Won S.Y."/>
            <person name="Oh T.-J."/>
            <person name="Yu Y."/>
            <person name="Kim N.-H."/>
            <person name="Lee O.R."/>
            <person name="Lee T.-H."/>
            <person name="Bashyal P."/>
            <person name="Kim T.-S."/>
            <person name="Lee W.-H."/>
            <person name="Kawkins C."/>
            <person name="Kim C.-K."/>
            <person name="Kim J.S."/>
            <person name="Ahn B.O."/>
            <person name="Rhee S.Y."/>
            <person name="Sohng J.K."/>
        </authorList>
    </citation>
    <scope>NUCLEOTIDE SEQUENCE</scope>
    <source>
        <tissue evidence="19">Leaf</tissue>
    </source>
</reference>
<dbReference type="Pfam" id="PF00060">
    <property type="entry name" value="Lig_chan"/>
    <property type="match status" value="1"/>
</dbReference>
<dbReference type="SUPFAM" id="SSF53850">
    <property type="entry name" value="Periplasmic binding protein-like II"/>
    <property type="match status" value="1"/>
</dbReference>
<keyword evidence="4 16" id="KW-0812">Transmembrane</keyword>
<keyword evidence="7 13" id="KW-0406">Ion transport</keyword>
<gene>
    <name evidence="19" type="ORF">G2W53_031465</name>
</gene>
<keyword evidence="14" id="KW-1015">Disulfide bond</keyword>
<evidence type="ECO:0000256" key="1">
    <source>
        <dbReference type="ARBA" id="ARBA00004141"/>
    </source>
</evidence>
<feature type="domain" description="Ionotropic glutamate receptor C-terminal" evidence="18">
    <location>
        <begin position="457"/>
        <end position="806"/>
    </location>
</feature>
<keyword evidence="11 13" id="KW-1071">Ligand-gated ion channel</keyword>
<comment type="caution">
    <text evidence="19">The sequence shown here is derived from an EMBL/GenBank/DDBJ whole genome shotgun (WGS) entry which is preliminary data.</text>
</comment>
<dbReference type="InterPro" id="IPR044440">
    <property type="entry name" value="GABAb_receptor_plant_PBP1"/>
</dbReference>
<dbReference type="InterPro" id="IPR015683">
    <property type="entry name" value="Ionotropic_Glu_rcpt"/>
</dbReference>
<keyword evidence="10" id="KW-0325">Glycoprotein</keyword>
<comment type="function">
    <text evidence="13">Glutamate-gated receptor that probably acts as non-selective cation channel.</text>
</comment>
<evidence type="ECO:0000256" key="6">
    <source>
        <dbReference type="ARBA" id="ARBA00022989"/>
    </source>
</evidence>
<evidence type="ECO:0000256" key="12">
    <source>
        <dbReference type="ARBA" id="ARBA00023303"/>
    </source>
</evidence>
<evidence type="ECO:0000256" key="15">
    <source>
        <dbReference type="SAM" id="MobiDB-lite"/>
    </source>
</evidence>
<dbReference type="SMART" id="SM00079">
    <property type="entry name" value="PBPe"/>
    <property type="match status" value="1"/>
</dbReference>
<evidence type="ECO:0000256" key="8">
    <source>
        <dbReference type="ARBA" id="ARBA00023136"/>
    </source>
</evidence>
<dbReference type="Pfam" id="PF00497">
    <property type="entry name" value="SBP_bac_3"/>
    <property type="match status" value="1"/>
</dbReference>
<keyword evidence="5 17" id="KW-0732">Signal</keyword>
<dbReference type="OrthoDB" id="5984008at2759"/>
<dbReference type="EMBL" id="JAAIUW010000009">
    <property type="protein sequence ID" value="KAF7817496.1"/>
    <property type="molecule type" value="Genomic_DNA"/>
</dbReference>
<evidence type="ECO:0000256" key="16">
    <source>
        <dbReference type="SAM" id="Phobius"/>
    </source>
</evidence>
<dbReference type="Proteomes" id="UP000634136">
    <property type="component" value="Unassembled WGS sequence"/>
</dbReference>
<feature type="transmembrane region" description="Helical" evidence="16">
    <location>
        <begin position="616"/>
        <end position="635"/>
    </location>
</feature>
<evidence type="ECO:0000256" key="4">
    <source>
        <dbReference type="ARBA" id="ARBA00022692"/>
    </source>
</evidence>
<comment type="similarity">
    <text evidence="2 13">Belongs to the glutamate-gated ion channel (TC 1.A.10.1) family.</text>
</comment>
<dbReference type="SUPFAM" id="SSF53822">
    <property type="entry name" value="Periplasmic binding protein-like I"/>
    <property type="match status" value="1"/>
</dbReference>
<dbReference type="InterPro" id="IPR028082">
    <property type="entry name" value="Peripla_BP_I"/>
</dbReference>
<feature type="transmembrane region" description="Helical" evidence="16">
    <location>
        <begin position="647"/>
        <end position="671"/>
    </location>
</feature>
<dbReference type="InterPro" id="IPR001828">
    <property type="entry name" value="ANF_lig-bd_rcpt"/>
</dbReference>
<evidence type="ECO:0000256" key="7">
    <source>
        <dbReference type="ARBA" id="ARBA00023065"/>
    </source>
</evidence>
<evidence type="ECO:0000259" key="18">
    <source>
        <dbReference type="SMART" id="SM00079"/>
    </source>
</evidence>
<dbReference type="GO" id="GO:0016020">
    <property type="term" value="C:membrane"/>
    <property type="evidence" value="ECO:0007669"/>
    <property type="project" value="UniProtKB-SubCell"/>
</dbReference>
<dbReference type="Pfam" id="PF01094">
    <property type="entry name" value="ANF_receptor"/>
    <property type="match status" value="1"/>
</dbReference>
<feature type="signal peptide" evidence="17">
    <location>
        <begin position="1"/>
        <end position="21"/>
    </location>
</feature>
<keyword evidence="12 13" id="KW-0407">Ion channel</keyword>